<feature type="signal peptide" evidence="7">
    <location>
        <begin position="1"/>
        <end position="25"/>
    </location>
</feature>
<dbReference type="InterPro" id="IPR035992">
    <property type="entry name" value="Ricin_B-like_lectins"/>
</dbReference>
<dbReference type="STRING" id="1754192.A0A1Y1XE05"/>
<dbReference type="SUPFAM" id="SSF51445">
    <property type="entry name" value="(Trans)glycosidases"/>
    <property type="match status" value="1"/>
</dbReference>
<keyword evidence="10" id="KW-1185">Reference proteome</keyword>
<evidence type="ECO:0000313" key="9">
    <source>
        <dbReference type="EMBL" id="ORX83988.1"/>
    </source>
</evidence>
<sequence>MKSLSFFSVLFIYLLLASPLILVKAANKLVVDCGNKIRNVTHCANGSLYGMTETIPSEADYMTLVDDLHPYVMRNPPRGKMGDQHPFGNAIEVARRLSRTPGALVSVILTDFLPYWPYQWPGMEKWLELVRQFIRDKKASGLTNWYGYEIWNEAENTWRDSNGYTFLEFWKETYKVIREMDPDEKIIGPCDGLYVESRMRPFLEFCKENDVMPDIMCWHELMGVELIPRRYKAYRELERSLGIKELPITINEYCDIKHELEGQPGSSARFIGKFERYKIESALISWWFNNLPGHLGSLLATDSKKGAGWYFYKWYSEMTGDMVDVKPPNDNSILVDGAACVDDDKEYISFLFGGPNDGTIQTTFVNLPSYIGDVAKVKFEKIDWISKDTVSYGPNSVFEKQYAVNNGQITVILNNCNASSGYRLYITKGDPNSNDIIESVEIPIINIPEGTYKIVNRKSGKVLAVANDSKANAANVHQWTYIDGNASHHWKISEDGGYRILNVNANKVLDMNAESTADGGNAIIWPDTGGMNQRWVIESAGGNYVYIINSHSGKALDVDKSSNDDGGNIIQWSLSNNSSNQQWQLIPVGSNTPIDVIPKKTTTTKAPTPTPTPTQAPSKDSCSDAILKKGYKCCSKDCFIVFTDDDGTWGIENDQWCGCDTPSTCPFAITSQGYKCCKEDNCSVIETDDAGKWGIEDGQWCGISDKC</sequence>
<dbReference type="SUPFAM" id="SSF64571">
    <property type="entry name" value="Cellulose docking domain, dockering"/>
    <property type="match status" value="2"/>
</dbReference>
<dbReference type="SMART" id="SM00458">
    <property type="entry name" value="RICIN"/>
    <property type="match status" value="1"/>
</dbReference>
<dbReference type="InterPro" id="IPR002883">
    <property type="entry name" value="CBM10/Dockerin_dom"/>
</dbReference>
<feature type="domain" description="CBM10" evidence="8">
    <location>
        <begin position="664"/>
        <end position="704"/>
    </location>
</feature>
<accession>A0A1Y1XE05</accession>
<protein>
    <recommendedName>
        <fullName evidence="8">CBM10 domain-containing protein</fullName>
    </recommendedName>
</protein>
<evidence type="ECO:0000256" key="5">
    <source>
        <dbReference type="ARBA" id="ARBA00023295"/>
    </source>
</evidence>
<dbReference type="Pfam" id="PF02013">
    <property type="entry name" value="CBM_10"/>
    <property type="match status" value="2"/>
</dbReference>
<dbReference type="EMBL" id="MCFG01000061">
    <property type="protein sequence ID" value="ORX83988.1"/>
    <property type="molecule type" value="Genomic_DNA"/>
</dbReference>
<comment type="similarity">
    <text evidence="1">Belongs to the glycosyl hydrolase 39 family.</text>
</comment>
<reference evidence="9 10" key="2">
    <citation type="submission" date="2016-08" db="EMBL/GenBank/DDBJ databases">
        <title>Pervasive Adenine N6-methylation of Active Genes in Fungi.</title>
        <authorList>
            <consortium name="DOE Joint Genome Institute"/>
            <person name="Mondo S.J."/>
            <person name="Dannebaum R.O."/>
            <person name="Kuo R.C."/>
            <person name="Labutti K."/>
            <person name="Haridas S."/>
            <person name="Kuo A."/>
            <person name="Salamov A."/>
            <person name="Ahrendt S.R."/>
            <person name="Lipzen A."/>
            <person name="Sullivan W."/>
            <person name="Andreopoulos W.B."/>
            <person name="Clum A."/>
            <person name="Lindquist E."/>
            <person name="Daum C."/>
            <person name="Ramamoorthy G.K."/>
            <person name="Gryganskyi A."/>
            <person name="Culley D."/>
            <person name="Magnuson J.K."/>
            <person name="James T.Y."/>
            <person name="O'Malley M.A."/>
            <person name="Stajich J.E."/>
            <person name="Spatafora J.W."/>
            <person name="Visel A."/>
            <person name="Grigoriev I.V."/>
        </authorList>
    </citation>
    <scope>NUCLEOTIDE SEQUENCE [LARGE SCALE GENOMIC DNA]</scope>
    <source>
        <strain evidence="9 10">S4</strain>
    </source>
</reference>
<evidence type="ECO:0000259" key="8">
    <source>
        <dbReference type="PROSITE" id="PS51763"/>
    </source>
</evidence>
<dbReference type="SUPFAM" id="SSF50370">
    <property type="entry name" value="Ricin B-like lectins"/>
    <property type="match status" value="1"/>
</dbReference>
<evidence type="ECO:0000256" key="7">
    <source>
        <dbReference type="SAM" id="SignalP"/>
    </source>
</evidence>
<organism evidence="9 10">
    <name type="scientific">Anaeromyces robustus</name>
    <dbReference type="NCBI Taxonomy" id="1754192"/>
    <lineage>
        <taxon>Eukaryota</taxon>
        <taxon>Fungi</taxon>
        <taxon>Fungi incertae sedis</taxon>
        <taxon>Chytridiomycota</taxon>
        <taxon>Chytridiomycota incertae sedis</taxon>
        <taxon>Neocallimastigomycetes</taxon>
        <taxon>Neocallimastigales</taxon>
        <taxon>Neocallimastigaceae</taxon>
        <taxon>Anaeromyces</taxon>
    </lineage>
</organism>
<evidence type="ECO:0000313" key="10">
    <source>
        <dbReference type="Proteomes" id="UP000193944"/>
    </source>
</evidence>
<name>A0A1Y1XE05_9FUNG</name>
<evidence type="ECO:0000256" key="1">
    <source>
        <dbReference type="ARBA" id="ARBA00008875"/>
    </source>
</evidence>
<keyword evidence="5" id="KW-0326">Glycosidase</keyword>
<dbReference type="PROSITE" id="PS50231">
    <property type="entry name" value="RICIN_B_LECTIN"/>
    <property type="match status" value="1"/>
</dbReference>
<evidence type="ECO:0000256" key="3">
    <source>
        <dbReference type="ARBA" id="ARBA00022737"/>
    </source>
</evidence>
<keyword evidence="2 7" id="KW-0732">Signal</keyword>
<evidence type="ECO:0000256" key="4">
    <source>
        <dbReference type="ARBA" id="ARBA00022801"/>
    </source>
</evidence>
<dbReference type="OrthoDB" id="9895617at2759"/>
<feature type="domain" description="CBM10" evidence="8">
    <location>
        <begin position="621"/>
        <end position="660"/>
    </location>
</feature>
<dbReference type="Pfam" id="PF01229">
    <property type="entry name" value="Glyco_hydro_39"/>
    <property type="match status" value="1"/>
</dbReference>
<feature type="chain" id="PRO_5012756417" description="CBM10 domain-containing protein" evidence="7">
    <location>
        <begin position="26"/>
        <end position="707"/>
    </location>
</feature>
<evidence type="ECO:0000256" key="2">
    <source>
        <dbReference type="ARBA" id="ARBA00022729"/>
    </source>
</evidence>
<proteinExistence type="inferred from homology"/>
<dbReference type="InterPro" id="IPR000772">
    <property type="entry name" value="Ricin_B_lectin"/>
</dbReference>
<feature type="region of interest" description="Disordered" evidence="6">
    <location>
        <begin position="600"/>
        <end position="619"/>
    </location>
</feature>
<dbReference type="AlphaFoldDB" id="A0A1Y1XE05"/>
<dbReference type="InterPro" id="IPR009034">
    <property type="entry name" value="Dockerin_dom_fun_sf"/>
</dbReference>
<dbReference type="Proteomes" id="UP000193944">
    <property type="component" value="Unassembled WGS sequence"/>
</dbReference>
<comment type="caution">
    <text evidence="9">The sequence shown here is derived from an EMBL/GenBank/DDBJ whole genome shotgun (WGS) entry which is preliminary data.</text>
</comment>
<evidence type="ECO:0000256" key="6">
    <source>
        <dbReference type="SAM" id="MobiDB-lite"/>
    </source>
</evidence>
<dbReference type="InterPro" id="IPR049166">
    <property type="entry name" value="GH39_cat"/>
</dbReference>
<dbReference type="Gene3D" id="3.90.1220.10">
    <property type="entry name" value="Cellulose docking domain, dockering"/>
    <property type="match status" value="2"/>
</dbReference>
<dbReference type="InterPro" id="IPR017853">
    <property type="entry name" value="GH"/>
</dbReference>
<dbReference type="GO" id="GO:0016798">
    <property type="term" value="F:hydrolase activity, acting on glycosyl bonds"/>
    <property type="evidence" value="ECO:0007669"/>
    <property type="project" value="UniProtKB-KW"/>
</dbReference>
<dbReference type="Gene3D" id="3.20.20.80">
    <property type="entry name" value="Glycosidases"/>
    <property type="match status" value="1"/>
</dbReference>
<dbReference type="PROSITE" id="PS51763">
    <property type="entry name" value="CBM10"/>
    <property type="match status" value="2"/>
</dbReference>
<keyword evidence="4" id="KW-0378">Hydrolase</keyword>
<dbReference type="Pfam" id="PF14200">
    <property type="entry name" value="RicinB_lectin_2"/>
    <property type="match status" value="2"/>
</dbReference>
<dbReference type="Gene3D" id="2.80.10.50">
    <property type="match status" value="2"/>
</dbReference>
<gene>
    <name evidence="9" type="ORF">BCR32DRAFT_326152</name>
</gene>
<keyword evidence="3" id="KW-0677">Repeat</keyword>
<reference evidence="9 10" key="1">
    <citation type="submission" date="2016-08" db="EMBL/GenBank/DDBJ databases">
        <title>A Parts List for Fungal Cellulosomes Revealed by Comparative Genomics.</title>
        <authorList>
            <consortium name="DOE Joint Genome Institute"/>
            <person name="Haitjema C.H."/>
            <person name="Gilmore S.P."/>
            <person name="Henske J.K."/>
            <person name="Solomon K.V."/>
            <person name="De Groot R."/>
            <person name="Kuo A."/>
            <person name="Mondo S.J."/>
            <person name="Salamov A.A."/>
            <person name="Labutti K."/>
            <person name="Zhao Z."/>
            <person name="Chiniquy J."/>
            <person name="Barry K."/>
            <person name="Brewer H.M."/>
            <person name="Purvine S.O."/>
            <person name="Wright A.T."/>
            <person name="Boxma B."/>
            <person name="Van Alen T."/>
            <person name="Hackstein J.H."/>
            <person name="Baker S.E."/>
            <person name="Grigoriev I.V."/>
            <person name="O'Malley M.A."/>
        </authorList>
    </citation>
    <scope>NUCLEOTIDE SEQUENCE [LARGE SCALE GENOMIC DNA]</scope>
    <source>
        <strain evidence="9 10">S4</strain>
    </source>
</reference>